<evidence type="ECO:0000313" key="3">
    <source>
        <dbReference type="EnsemblPlants" id="Bo4g140450.1"/>
    </source>
</evidence>
<proteinExistence type="predicted"/>
<dbReference type="AlphaFoldDB" id="A0A0D3C098"/>
<feature type="transmembrane region" description="Helical" evidence="1">
    <location>
        <begin position="48"/>
        <end position="67"/>
    </location>
</feature>
<dbReference type="Proteomes" id="UP000032141">
    <property type="component" value="Chromosome C4"/>
</dbReference>
<reference evidence="3 4" key="1">
    <citation type="journal article" date="2014" name="Genome Biol.">
        <title>Transcriptome and methylome profiling reveals relics of genome dominance in the mesopolyploid Brassica oleracea.</title>
        <authorList>
            <person name="Parkin I.A."/>
            <person name="Koh C."/>
            <person name="Tang H."/>
            <person name="Robinson S.J."/>
            <person name="Kagale S."/>
            <person name="Clarke W.E."/>
            <person name="Town C.D."/>
            <person name="Nixon J."/>
            <person name="Krishnakumar V."/>
            <person name="Bidwell S.L."/>
            <person name="Denoeud F."/>
            <person name="Belcram H."/>
            <person name="Links M.G."/>
            <person name="Just J."/>
            <person name="Clarke C."/>
            <person name="Bender T."/>
            <person name="Huebert T."/>
            <person name="Mason A.S."/>
            <person name="Pires J.C."/>
            <person name="Barker G."/>
            <person name="Moore J."/>
            <person name="Walley P.G."/>
            <person name="Manoli S."/>
            <person name="Batley J."/>
            <person name="Edwards D."/>
            <person name="Nelson M.N."/>
            <person name="Wang X."/>
            <person name="Paterson A.H."/>
            <person name="King G."/>
            <person name="Bancroft I."/>
            <person name="Chalhoub B."/>
            <person name="Sharpe A.G."/>
        </authorList>
    </citation>
    <scope>NUCLEOTIDE SEQUENCE</scope>
    <source>
        <strain evidence="3 4">cv. TO1000</strain>
    </source>
</reference>
<reference evidence="3" key="2">
    <citation type="submission" date="2015-03" db="UniProtKB">
        <authorList>
            <consortium name="EnsemblPlants"/>
        </authorList>
    </citation>
    <scope>IDENTIFICATION</scope>
</reference>
<dbReference type="OrthoDB" id="1100137at2759"/>
<evidence type="ECO:0000313" key="4">
    <source>
        <dbReference type="Proteomes" id="UP000032141"/>
    </source>
</evidence>
<keyword evidence="1" id="KW-0812">Transmembrane</keyword>
<dbReference type="HOGENOM" id="CLU_2779330_0_0_1"/>
<keyword evidence="1" id="KW-1133">Transmembrane helix</keyword>
<keyword evidence="2" id="KW-0732">Signal</keyword>
<evidence type="ECO:0000256" key="2">
    <source>
        <dbReference type="SAM" id="SignalP"/>
    </source>
</evidence>
<sequence length="69" mass="7027">MMMKKMFVQIAVFCLLATIAAVSGHEGHVHSPAPAPAPGPATNSAVVPTTNMFTGLAFAAVALVLGLNH</sequence>
<keyword evidence="4" id="KW-1185">Reference proteome</keyword>
<organism evidence="3 4">
    <name type="scientific">Brassica oleracea var. oleracea</name>
    <dbReference type="NCBI Taxonomy" id="109376"/>
    <lineage>
        <taxon>Eukaryota</taxon>
        <taxon>Viridiplantae</taxon>
        <taxon>Streptophyta</taxon>
        <taxon>Embryophyta</taxon>
        <taxon>Tracheophyta</taxon>
        <taxon>Spermatophyta</taxon>
        <taxon>Magnoliopsida</taxon>
        <taxon>eudicotyledons</taxon>
        <taxon>Gunneridae</taxon>
        <taxon>Pentapetalae</taxon>
        <taxon>rosids</taxon>
        <taxon>malvids</taxon>
        <taxon>Brassicales</taxon>
        <taxon>Brassicaceae</taxon>
        <taxon>Brassiceae</taxon>
        <taxon>Brassica</taxon>
    </lineage>
</organism>
<feature type="chain" id="PRO_5002273446" evidence="2">
    <location>
        <begin position="25"/>
        <end position="69"/>
    </location>
</feature>
<dbReference type="RefSeq" id="XP_013635409.1">
    <property type="nucleotide sequence ID" value="XM_013779955.1"/>
</dbReference>
<keyword evidence="1" id="KW-0472">Membrane</keyword>
<dbReference type="Gramene" id="Bo4g140450.1">
    <property type="protein sequence ID" value="Bo4g140450.1"/>
    <property type="gene ID" value="Bo4g140450"/>
</dbReference>
<dbReference type="STRING" id="109376.A0A0D3C098"/>
<dbReference type="EnsemblPlants" id="Bo4g140450.1">
    <property type="protein sequence ID" value="Bo4g140450.1"/>
    <property type="gene ID" value="Bo4g140450"/>
</dbReference>
<accession>A0A0D3C098</accession>
<dbReference type="GeneID" id="106341133"/>
<name>A0A0D3C098_BRAOL</name>
<evidence type="ECO:0000256" key="1">
    <source>
        <dbReference type="SAM" id="Phobius"/>
    </source>
</evidence>
<dbReference type="OMA" id="ATNMFTV"/>
<feature type="signal peptide" evidence="2">
    <location>
        <begin position="1"/>
        <end position="24"/>
    </location>
</feature>
<dbReference type="KEGG" id="boe:106341133"/>
<protein>
    <submittedName>
        <fullName evidence="3">Uncharacterized protein</fullName>
    </submittedName>
</protein>